<evidence type="ECO:0000256" key="3">
    <source>
        <dbReference type="ARBA" id="ARBA00022553"/>
    </source>
</evidence>
<dbReference type="InterPro" id="IPR005467">
    <property type="entry name" value="His_kinase_dom"/>
</dbReference>
<dbReference type="PANTHER" id="PTHR43065:SF50">
    <property type="entry name" value="HISTIDINE KINASE"/>
    <property type="match status" value="1"/>
</dbReference>
<dbReference type="PANTHER" id="PTHR43065">
    <property type="entry name" value="SENSOR HISTIDINE KINASE"/>
    <property type="match status" value="1"/>
</dbReference>
<dbReference type="InterPro" id="IPR004358">
    <property type="entry name" value="Sig_transdc_His_kin-like_C"/>
</dbReference>
<organism evidence="10 11">
    <name type="scientific">Spirulina subsalsa FACHB-351</name>
    <dbReference type="NCBI Taxonomy" id="234711"/>
    <lineage>
        <taxon>Bacteria</taxon>
        <taxon>Bacillati</taxon>
        <taxon>Cyanobacteriota</taxon>
        <taxon>Cyanophyceae</taxon>
        <taxon>Spirulinales</taxon>
        <taxon>Spirulinaceae</taxon>
        <taxon>Spirulina</taxon>
    </lineage>
</organism>
<keyword evidence="5" id="KW-0902">Two-component regulatory system</keyword>
<reference evidence="10 11" key="1">
    <citation type="submission" date="2021-08" db="EMBL/GenBank/DDBJ databases">
        <title>Draft genome sequence of Spirulina subsalsa with high tolerance to salinity and hype-accumulation of phycocyanin.</title>
        <authorList>
            <person name="Pei H."/>
            <person name="Jiang L."/>
        </authorList>
    </citation>
    <scope>NUCLEOTIDE SEQUENCE [LARGE SCALE GENOMIC DNA]</scope>
    <source>
        <strain evidence="10 11">FACHB-351</strain>
    </source>
</reference>
<dbReference type="RefSeq" id="WP_265265129.1">
    <property type="nucleotide sequence ID" value="NZ_JAIHOM010000064.1"/>
</dbReference>
<dbReference type="CDD" id="cd00082">
    <property type="entry name" value="HisKA"/>
    <property type="match status" value="1"/>
</dbReference>
<dbReference type="SUPFAM" id="SSF55785">
    <property type="entry name" value="PYP-like sensor domain (PAS domain)"/>
    <property type="match status" value="1"/>
</dbReference>
<dbReference type="SMART" id="SM00086">
    <property type="entry name" value="PAC"/>
    <property type="match status" value="1"/>
</dbReference>
<keyword evidence="4" id="KW-0418">Kinase</keyword>
<dbReference type="Pfam" id="PF13426">
    <property type="entry name" value="PAS_9"/>
    <property type="match status" value="1"/>
</dbReference>
<dbReference type="SMART" id="SM00388">
    <property type="entry name" value="HisKA"/>
    <property type="match status" value="1"/>
</dbReference>
<keyword evidence="6" id="KW-0175">Coiled coil</keyword>
<feature type="domain" description="PAS" evidence="8">
    <location>
        <begin position="52"/>
        <end position="129"/>
    </location>
</feature>
<dbReference type="PROSITE" id="PS50109">
    <property type="entry name" value="HIS_KIN"/>
    <property type="match status" value="1"/>
</dbReference>
<evidence type="ECO:0000256" key="6">
    <source>
        <dbReference type="SAM" id="Coils"/>
    </source>
</evidence>
<dbReference type="CDD" id="cd00130">
    <property type="entry name" value="PAS"/>
    <property type="match status" value="1"/>
</dbReference>
<feature type="domain" description="PAC" evidence="9">
    <location>
        <begin position="127"/>
        <end position="179"/>
    </location>
</feature>
<evidence type="ECO:0000259" key="9">
    <source>
        <dbReference type="PROSITE" id="PS50113"/>
    </source>
</evidence>
<dbReference type="PROSITE" id="PS50113">
    <property type="entry name" value="PAC"/>
    <property type="match status" value="1"/>
</dbReference>
<dbReference type="Gene3D" id="3.30.565.10">
    <property type="entry name" value="Histidine kinase-like ATPase, C-terminal domain"/>
    <property type="match status" value="1"/>
</dbReference>
<dbReference type="NCBIfam" id="TIGR00229">
    <property type="entry name" value="sensory_box"/>
    <property type="match status" value="1"/>
</dbReference>
<feature type="domain" description="Histidine kinase" evidence="7">
    <location>
        <begin position="220"/>
        <end position="476"/>
    </location>
</feature>
<dbReference type="InterPro" id="IPR003594">
    <property type="entry name" value="HATPase_dom"/>
</dbReference>
<sequence>MFIDNEQPLFGNQTLERVTSSCHSPPTNSPDLPQIAKLEQALSKTIQKNCKLEQQYSSLFNNINVGIFRTTPDGKLLEANPALARIYGYASPEHLLDCLTDVQTQLYVNPEKRQEFVELMYLQGYVRDFEVQVYHYSGEVIWISENAEVVRDTAGNICFYEGFVIDITERKRTELALKQSERRYKAQTEQLKRTLTQLHQTQSLLVQSEKLSSLGQLVAGVAHEINNPVNFVYGNLNPALEYASDLIGLLQLYQQYYPEPHPEIAEESEAIDIEFLMEDFPKTLTSMQVGTERIRQIVQSLRNFSRLDDEVMKPTDIHQGLDSTLMILKPRLKAKHDHPEIIVIQDYGQLPGDIICFSGLLNQVFMNLLGNAIDALDEAQLKGHFTGDKSPTIHIQTLTEGNEVVIRIADNAMGMSPQVKNRIFDTFFTTKPTGKGTGLGLSISYDIITQKHQGSLTCSSTMGEGSEFVIKLPLNQ</sequence>
<evidence type="ECO:0000256" key="4">
    <source>
        <dbReference type="ARBA" id="ARBA00022777"/>
    </source>
</evidence>
<feature type="coiled-coil region" evidence="6">
    <location>
        <begin position="170"/>
        <end position="197"/>
    </location>
</feature>
<dbReference type="Gene3D" id="3.30.450.20">
    <property type="entry name" value="PAS domain"/>
    <property type="match status" value="1"/>
</dbReference>
<evidence type="ECO:0000259" key="7">
    <source>
        <dbReference type="PROSITE" id="PS50109"/>
    </source>
</evidence>
<dbReference type="InterPro" id="IPR036890">
    <property type="entry name" value="HATPase_C_sf"/>
</dbReference>
<gene>
    <name evidence="10" type="ORF">K4A83_13510</name>
</gene>
<dbReference type="InterPro" id="IPR003661">
    <property type="entry name" value="HisK_dim/P_dom"/>
</dbReference>
<dbReference type="InterPro" id="IPR000014">
    <property type="entry name" value="PAS"/>
</dbReference>
<name>A0ABT3L702_9CYAN</name>
<keyword evidence="4" id="KW-0808">Transferase</keyword>
<comment type="catalytic activity">
    <reaction evidence="1">
        <text>ATP + protein L-histidine = ADP + protein N-phospho-L-histidine.</text>
        <dbReference type="EC" id="2.7.13.3"/>
    </reaction>
</comment>
<evidence type="ECO:0000313" key="10">
    <source>
        <dbReference type="EMBL" id="MCW6037280.1"/>
    </source>
</evidence>
<dbReference type="PRINTS" id="PR00344">
    <property type="entry name" value="BCTRLSENSOR"/>
</dbReference>
<protein>
    <recommendedName>
        <fullName evidence="2">histidine kinase</fullName>
        <ecNumber evidence="2">2.7.13.3</ecNumber>
    </recommendedName>
</protein>
<dbReference type="SUPFAM" id="SSF55874">
    <property type="entry name" value="ATPase domain of HSP90 chaperone/DNA topoisomerase II/histidine kinase"/>
    <property type="match status" value="1"/>
</dbReference>
<evidence type="ECO:0000256" key="2">
    <source>
        <dbReference type="ARBA" id="ARBA00012438"/>
    </source>
</evidence>
<evidence type="ECO:0000313" key="11">
    <source>
        <dbReference type="Proteomes" id="UP001526426"/>
    </source>
</evidence>
<accession>A0ABT3L702</accession>
<dbReference type="EMBL" id="JAIHOM010000064">
    <property type="protein sequence ID" value="MCW6037280.1"/>
    <property type="molecule type" value="Genomic_DNA"/>
</dbReference>
<dbReference type="SMART" id="SM00091">
    <property type="entry name" value="PAS"/>
    <property type="match status" value="1"/>
</dbReference>
<evidence type="ECO:0000259" key="8">
    <source>
        <dbReference type="PROSITE" id="PS50112"/>
    </source>
</evidence>
<keyword evidence="3" id="KW-0597">Phosphoprotein</keyword>
<dbReference type="SMART" id="SM00387">
    <property type="entry name" value="HATPase_c"/>
    <property type="match status" value="1"/>
</dbReference>
<dbReference type="InterPro" id="IPR000700">
    <property type="entry name" value="PAS-assoc_C"/>
</dbReference>
<keyword evidence="11" id="KW-1185">Reference proteome</keyword>
<dbReference type="EC" id="2.7.13.3" evidence="2"/>
<dbReference type="Pfam" id="PF02518">
    <property type="entry name" value="HATPase_c"/>
    <property type="match status" value="1"/>
</dbReference>
<dbReference type="SUPFAM" id="SSF47384">
    <property type="entry name" value="Homodimeric domain of signal transducing histidine kinase"/>
    <property type="match status" value="1"/>
</dbReference>
<proteinExistence type="predicted"/>
<dbReference type="InterPro" id="IPR036097">
    <property type="entry name" value="HisK_dim/P_sf"/>
</dbReference>
<dbReference type="InterPro" id="IPR001610">
    <property type="entry name" value="PAC"/>
</dbReference>
<evidence type="ECO:0000256" key="1">
    <source>
        <dbReference type="ARBA" id="ARBA00000085"/>
    </source>
</evidence>
<dbReference type="PROSITE" id="PS50112">
    <property type="entry name" value="PAS"/>
    <property type="match status" value="1"/>
</dbReference>
<dbReference type="Proteomes" id="UP001526426">
    <property type="component" value="Unassembled WGS sequence"/>
</dbReference>
<dbReference type="Gene3D" id="1.10.287.130">
    <property type="match status" value="1"/>
</dbReference>
<comment type="caution">
    <text evidence="10">The sequence shown here is derived from an EMBL/GenBank/DDBJ whole genome shotgun (WGS) entry which is preliminary data.</text>
</comment>
<evidence type="ECO:0000256" key="5">
    <source>
        <dbReference type="ARBA" id="ARBA00023012"/>
    </source>
</evidence>
<dbReference type="InterPro" id="IPR035965">
    <property type="entry name" value="PAS-like_dom_sf"/>
</dbReference>